<proteinExistence type="predicted"/>
<dbReference type="PROSITE" id="PS51257">
    <property type="entry name" value="PROKAR_LIPOPROTEIN"/>
    <property type="match status" value="1"/>
</dbReference>
<dbReference type="EMBL" id="AP026974">
    <property type="protein sequence ID" value="BDT79392.1"/>
    <property type="molecule type" value="Genomic_DNA"/>
</dbReference>
<evidence type="ECO:0000313" key="2">
    <source>
        <dbReference type="Proteomes" id="UP001211204"/>
    </source>
</evidence>
<keyword evidence="2" id="KW-1185">Reference proteome</keyword>
<evidence type="ECO:0000313" key="1">
    <source>
        <dbReference type="EMBL" id="BDT79392.1"/>
    </source>
</evidence>
<dbReference type="Proteomes" id="UP001211204">
    <property type="component" value="Chromosome"/>
</dbReference>
<gene>
    <name evidence="1" type="ORF">PKF032_12800</name>
</gene>
<accession>A0ABN6TUX8</accession>
<protein>
    <recommendedName>
        <fullName evidence="3">Lipoprotein</fullName>
    </recommendedName>
</protein>
<evidence type="ECO:0008006" key="3">
    <source>
        <dbReference type="Google" id="ProtNLM"/>
    </source>
</evidence>
<name>A0ABN6TUX8_9BURK</name>
<organism evidence="1 2">
    <name type="scientific">Polynucleobacter yangtzensis</name>
    <dbReference type="NCBI Taxonomy" id="1743159"/>
    <lineage>
        <taxon>Bacteria</taxon>
        <taxon>Pseudomonadati</taxon>
        <taxon>Pseudomonadota</taxon>
        <taxon>Betaproteobacteria</taxon>
        <taxon>Burkholderiales</taxon>
        <taxon>Burkholderiaceae</taxon>
        <taxon>Polynucleobacter</taxon>
    </lineage>
</organism>
<dbReference type="RefSeq" id="WP_281744646.1">
    <property type="nucleotide sequence ID" value="NZ_AP026974.1"/>
</dbReference>
<reference evidence="1 2" key="1">
    <citation type="submission" date="2022-11" db="EMBL/GenBank/DDBJ databases">
        <title>Complete Genome Sequences of three Polynucleobacter sp. Subcluster PnecC Strains KF022, KF023, and KF032 Isolated from a Shallow Eutrophic Lake in Japan.</title>
        <authorList>
            <person name="Ogata Y."/>
            <person name="Watanabe K."/>
            <person name="Takemine S."/>
            <person name="Shindo C."/>
            <person name="Kurokawa R."/>
            <person name="Suda W."/>
        </authorList>
    </citation>
    <scope>NUCLEOTIDE SEQUENCE [LARGE SCALE GENOMIC DNA]</scope>
    <source>
        <strain evidence="1 2">KF032</strain>
    </source>
</reference>
<sequence length="173" mass="18719">MKNIFKFSLIGITFLGGCATNVAPNNPVQLAKTPSPMTAPATDHSGSVAKRLNDCIIRGNQSADALLVDSQVIAVTRNNPHAKALFSSPDKLNDQQAVALKNYLAEANSCRPIALEGLSPAKKAVYEDFFKKIDGVYADLIARKITIGVANQERQLLMQDAHMKKLALQSKKN</sequence>